<feature type="region of interest" description="Disordered" evidence="1">
    <location>
        <begin position="208"/>
        <end position="235"/>
    </location>
</feature>
<gene>
    <name evidence="2" type="ORF">HALOF300_01154</name>
</gene>
<proteinExistence type="predicted"/>
<evidence type="ECO:0000256" key="1">
    <source>
        <dbReference type="SAM" id="MobiDB-lite"/>
    </source>
</evidence>
<sequence>MLTYAQPMDSLSFGLSKLRAAQSGAHLVDAVWDLRDSAYDHPELSNSGDPLPGPRGRTRANADRGRKDGSESRVGARHREGARARTVRASDCRWATCTKTTARARVAGPVPSDVSRRTARRTASPAARPTDRCSMVARLGSRGHPEAAGGISQTCRSRRFRCHSATCSADRTSARGAAASAKRSALMDTVSSSMTLSKVTLPWLRSTVTDTRSKSRVSPPGSSTFSTASTSAQMKANSVSFAPVKLLRSSRIPATLES</sequence>
<name>A0A7M4DGA8_9MICO</name>
<keyword evidence="3" id="KW-1185">Reference proteome</keyword>
<dbReference type="AlphaFoldDB" id="A0A7M4DGA8"/>
<feature type="compositionally biased region" description="Low complexity" evidence="1">
    <location>
        <begin position="222"/>
        <end position="232"/>
    </location>
</feature>
<reference evidence="2 3" key="1">
    <citation type="submission" date="2019-11" db="EMBL/GenBank/DDBJ databases">
        <authorList>
            <person name="Criscuolo A."/>
        </authorList>
    </citation>
    <scope>NUCLEOTIDE SEQUENCE [LARGE SCALE GENOMIC DNA]</scope>
    <source>
        <strain evidence="2">CIP111667</strain>
    </source>
</reference>
<evidence type="ECO:0000313" key="3">
    <source>
        <dbReference type="Proteomes" id="UP000419743"/>
    </source>
</evidence>
<protein>
    <submittedName>
        <fullName evidence="2">Uncharacterized protein</fullName>
    </submittedName>
</protein>
<accession>A0A7M4DGA8</accession>
<feature type="region of interest" description="Disordered" evidence="1">
    <location>
        <begin position="43"/>
        <end position="84"/>
    </location>
</feature>
<organism evidence="2 3">
    <name type="scientific">Occultella aeris</name>
    <dbReference type="NCBI Taxonomy" id="2761496"/>
    <lineage>
        <taxon>Bacteria</taxon>
        <taxon>Bacillati</taxon>
        <taxon>Actinomycetota</taxon>
        <taxon>Actinomycetes</taxon>
        <taxon>Micrococcales</taxon>
        <taxon>Ruaniaceae</taxon>
        <taxon>Occultella</taxon>
    </lineage>
</organism>
<feature type="compositionally biased region" description="Basic and acidic residues" evidence="1">
    <location>
        <begin position="60"/>
        <end position="71"/>
    </location>
</feature>
<evidence type="ECO:0000313" key="2">
    <source>
        <dbReference type="EMBL" id="VZO35951.1"/>
    </source>
</evidence>
<comment type="caution">
    <text evidence="2">The sequence shown here is derived from an EMBL/GenBank/DDBJ whole genome shotgun (WGS) entry which is preliminary data.</text>
</comment>
<dbReference type="EMBL" id="CACRYJ010000016">
    <property type="protein sequence ID" value="VZO35951.1"/>
    <property type="molecule type" value="Genomic_DNA"/>
</dbReference>
<feature type="region of interest" description="Disordered" evidence="1">
    <location>
        <begin position="106"/>
        <end position="129"/>
    </location>
</feature>
<dbReference type="Proteomes" id="UP000419743">
    <property type="component" value="Unassembled WGS sequence"/>
</dbReference>